<gene>
    <name evidence="1" type="ordered locus">STAUR_3612</name>
    <name evidence="2" type="ORF">STIAU_5011</name>
</gene>
<reference evidence="2 4" key="1">
    <citation type="submission" date="2006-04" db="EMBL/GenBank/DDBJ databases">
        <authorList>
            <person name="Nierman W.C."/>
        </authorList>
    </citation>
    <scope>NUCLEOTIDE SEQUENCE [LARGE SCALE GENOMIC DNA]</scope>
    <source>
        <strain evidence="2 4">DW4/3-1</strain>
    </source>
</reference>
<dbReference type="AlphaFoldDB" id="Q096X9"/>
<dbReference type="InterPro" id="IPR008799">
    <property type="entry name" value="Pseudomon_AvrD"/>
</dbReference>
<dbReference type="HOGENOM" id="CLU_073081_0_0_7"/>
<evidence type="ECO:0000313" key="4">
    <source>
        <dbReference type="Proteomes" id="UP000032702"/>
    </source>
</evidence>
<dbReference type="EMBL" id="AAMD01000027">
    <property type="protein sequence ID" value="EAU67791.1"/>
    <property type="molecule type" value="Genomic_DNA"/>
</dbReference>
<dbReference type="Proteomes" id="UP000001351">
    <property type="component" value="Chromosome"/>
</dbReference>
<proteinExistence type="predicted"/>
<dbReference type="OrthoDB" id="4919083at2"/>
<accession>Q096X9</accession>
<sequence length="340" mass="37641">MTSLTTSETLKTEGPRYSSIDEVLGDSRGRFFGAGFRQVRQNVLDIRIDAPAKTVRATANILYPSTWSKKNRALTPHLSSIDAFTIGVQLCEMYLRETCGIEALTARRMWLRRCVLKAGSTPTLDLAEVPAHCTLTKTERSEDSLCGYLSSFTGRIGSMGLEFVIDHPIITARDGVAAQYDNATDLLGPSEQHYYGSAYTETDVLLQDVELDLVANSARARLGLEHPSQRPNLQGMGAAYFPFVSGLNGIVSVAQLAQALMYRSDDIAREVSNNLWMRKITISSPIPVTPSRTMRVETWCNKTSLLPIKDTLWRSSSFVVILPGIYGEYSLAHQLPTKPR</sequence>
<keyword evidence="3" id="KW-1185">Reference proteome</keyword>
<evidence type="ECO:0000313" key="1">
    <source>
        <dbReference type="EMBL" id="ADO71402.1"/>
    </source>
</evidence>
<dbReference type="EMBL" id="CP002271">
    <property type="protein sequence ID" value="ADO71402.1"/>
    <property type="molecule type" value="Genomic_DNA"/>
</dbReference>
<evidence type="ECO:0000313" key="3">
    <source>
        <dbReference type="Proteomes" id="UP000001351"/>
    </source>
</evidence>
<dbReference type="Proteomes" id="UP000032702">
    <property type="component" value="Unassembled WGS sequence"/>
</dbReference>
<dbReference type="RefSeq" id="WP_002612689.1">
    <property type="nucleotide sequence ID" value="NC_014623.1"/>
</dbReference>
<evidence type="ECO:0000313" key="2">
    <source>
        <dbReference type="EMBL" id="EAU67791.1"/>
    </source>
</evidence>
<organism evidence="2 4">
    <name type="scientific">Stigmatella aurantiaca (strain DW4/3-1)</name>
    <dbReference type="NCBI Taxonomy" id="378806"/>
    <lineage>
        <taxon>Bacteria</taxon>
        <taxon>Pseudomonadati</taxon>
        <taxon>Myxococcota</taxon>
        <taxon>Myxococcia</taxon>
        <taxon>Myxococcales</taxon>
        <taxon>Cystobacterineae</taxon>
        <taxon>Archangiaceae</taxon>
        <taxon>Stigmatella</taxon>
    </lineage>
</organism>
<dbReference type="eggNOG" id="ENOG5032XNW">
    <property type="taxonomic scope" value="Bacteria"/>
</dbReference>
<reference evidence="1 3" key="2">
    <citation type="journal article" date="2011" name="Mol. Biol. Evol.">
        <title>Comparative genomic analysis of fruiting body formation in Myxococcales.</title>
        <authorList>
            <person name="Huntley S."/>
            <person name="Hamann N."/>
            <person name="Wegener-Feldbrugge S."/>
            <person name="Treuner-Lange A."/>
            <person name="Kube M."/>
            <person name="Reinhardt R."/>
            <person name="Klages S."/>
            <person name="Muller R."/>
            <person name="Ronning C.M."/>
            <person name="Nierman W.C."/>
            <person name="Sogaard-Andersen L."/>
        </authorList>
    </citation>
    <scope>NUCLEOTIDE SEQUENCE [LARGE SCALE GENOMIC DNA]</scope>
    <source>
        <strain evidence="1 3">DW4/3-1</strain>
    </source>
</reference>
<protein>
    <submittedName>
        <fullName evidence="1">Avirulence D family protein</fullName>
    </submittedName>
</protein>
<dbReference type="STRING" id="378806.STAUR_3612"/>
<dbReference type="KEGG" id="sur:STAUR_3612"/>
<dbReference type="Pfam" id="PF05655">
    <property type="entry name" value="AvrD"/>
    <property type="match status" value="1"/>
</dbReference>
<name>Q096X9_STIAD</name>